<evidence type="ECO:0000313" key="2">
    <source>
        <dbReference type="Proteomes" id="UP001201812"/>
    </source>
</evidence>
<dbReference type="Proteomes" id="UP001201812">
    <property type="component" value="Unassembled WGS sequence"/>
</dbReference>
<organism evidence="1 2">
    <name type="scientific">Ditylenchus destructor</name>
    <dbReference type="NCBI Taxonomy" id="166010"/>
    <lineage>
        <taxon>Eukaryota</taxon>
        <taxon>Metazoa</taxon>
        <taxon>Ecdysozoa</taxon>
        <taxon>Nematoda</taxon>
        <taxon>Chromadorea</taxon>
        <taxon>Rhabditida</taxon>
        <taxon>Tylenchina</taxon>
        <taxon>Tylenchomorpha</taxon>
        <taxon>Sphaerularioidea</taxon>
        <taxon>Anguinidae</taxon>
        <taxon>Anguininae</taxon>
        <taxon>Ditylenchus</taxon>
    </lineage>
</organism>
<dbReference type="EMBL" id="JAKKPZ010000021">
    <property type="protein sequence ID" value="KAI1711542.1"/>
    <property type="molecule type" value="Genomic_DNA"/>
</dbReference>
<gene>
    <name evidence="1" type="ORF">DdX_10002</name>
</gene>
<dbReference type="AlphaFoldDB" id="A0AAD4N3A3"/>
<name>A0AAD4N3A3_9BILA</name>
<comment type="caution">
    <text evidence="1">The sequence shown here is derived from an EMBL/GenBank/DDBJ whole genome shotgun (WGS) entry which is preliminary data.</text>
</comment>
<sequence length="215" mass="25419">MRPYLGPTVRIKRTFICVTGNSTEQIGEMESVAHLWRDSEINIWNANNRQIVAEDFQPILNSPTILQCRKLDMPNAHFSFKDYKILYTLNVIENWYDDGVQWDPRRWNPNYWPDFLEQPGVKPVIALDDFPHQYIDKLIDRLFKSFSSAVLPNAFKIVFPYVNKPLILFRETNKTSGEILELKKGIPMDRQEEYRSLYVCIDEDQCYTLQRSSIF</sequence>
<keyword evidence="2" id="KW-1185">Reference proteome</keyword>
<evidence type="ECO:0000313" key="1">
    <source>
        <dbReference type="EMBL" id="KAI1711542.1"/>
    </source>
</evidence>
<protein>
    <submittedName>
        <fullName evidence="1">Uncharacterized protein</fullName>
    </submittedName>
</protein>
<proteinExistence type="predicted"/>
<accession>A0AAD4N3A3</accession>
<reference evidence="1" key="1">
    <citation type="submission" date="2022-01" db="EMBL/GenBank/DDBJ databases">
        <title>Genome Sequence Resource for Two Populations of Ditylenchus destructor, the Migratory Endoparasitic Phytonematode.</title>
        <authorList>
            <person name="Zhang H."/>
            <person name="Lin R."/>
            <person name="Xie B."/>
        </authorList>
    </citation>
    <scope>NUCLEOTIDE SEQUENCE</scope>
    <source>
        <strain evidence="1">BazhouSP</strain>
    </source>
</reference>